<name>A0A914I0H6_GLORO</name>
<evidence type="ECO:0000313" key="5">
    <source>
        <dbReference type="Proteomes" id="UP000887572"/>
    </source>
</evidence>
<dbReference type="GO" id="GO:0042302">
    <property type="term" value="F:structural constituent of cuticle"/>
    <property type="evidence" value="ECO:0007669"/>
    <property type="project" value="InterPro"/>
</dbReference>
<dbReference type="WBParaSite" id="Gr19_v10_g6352.t1">
    <property type="protein sequence ID" value="Gr19_v10_g6352.t1"/>
    <property type="gene ID" value="Gr19_v10_g6352"/>
</dbReference>
<evidence type="ECO:0000259" key="4">
    <source>
        <dbReference type="SMART" id="SM01088"/>
    </source>
</evidence>
<keyword evidence="3" id="KW-0812">Transmembrane</keyword>
<evidence type="ECO:0000256" key="3">
    <source>
        <dbReference type="SAM" id="Phobius"/>
    </source>
</evidence>
<keyword evidence="3" id="KW-0472">Membrane</keyword>
<keyword evidence="5" id="KW-1185">Reference proteome</keyword>
<reference evidence="6" key="1">
    <citation type="submission" date="2022-11" db="UniProtKB">
        <authorList>
            <consortium name="WormBaseParasite"/>
        </authorList>
    </citation>
    <scope>IDENTIFICATION</scope>
</reference>
<feature type="transmembrane region" description="Helical" evidence="3">
    <location>
        <begin position="6"/>
        <end position="30"/>
    </location>
</feature>
<dbReference type="SMART" id="SM01088">
    <property type="entry name" value="Col_cuticle_N"/>
    <property type="match status" value="1"/>
</dbReference>
<feature type="domain" description="Nematode cuticle collagen N-terminal" evidence="4">
    <location>
        <begin position="6"/>
        <end position="58"/>
    </location>
</feature>
<proteinExistence type="predicted"/>
<protein>
    <submittedName>
        <fullName evidence="6">Nematode cuticle collagen N-terminal domain-containing protein</fullName>
    </submittedName>
</protein>
<feature type="region of interest" description="Disordered" evidence="2">
    <location>
        <begin position="65"/>
        <end position="99"/>
    </location>
</feature>
<dbReference type="Pfam" id="PF01484">
    <property type="entry name" value="Col_cuticle_N"/>
    <property type="match status" value="1"/>
</dbReference>
<evidence type="ECO:0000256" key="1">
    <source>
        <dbReference type="ARBA" id="ARBA00022737"/>
    </source>
</evidence>
<sequence>MQEAQIVVGVASLCSILAIVATVVVVPSLYSEINEIAIKVHDGVQSFRVDTDSAWTDLMDLQISVTPPSKPRQNPARVCNSRPARPAHQDRPEHLDNRECLDNPVELDNREHRDSNLRLAQFIPHHASAALQDHQDNPEAKDLKAVLEPLVSLDSPDAVVFKACLVLPGLRARLANPVALADLDSRDSPAHQELPLPPYPARRELQAHPDNLDNPVCLVSPENPVAKVSPERRARPDTRDNREHPVSLEGLELLECPEAMQPTVLALLAMLCFRRRWPRRRKFVQAVHRQNCLVESTTRKVEDQILCNYAINSTWSNE</sequence>
<organism evidence="5 6">
    <name type="scientific">Globodera rostochiensis</name>
    <name type="common">Golden nematode worm</name>
    <name type="synonym">Heterodera rostochiensis</name>
    <dbReference type="NCBI Taxonomy" id="31243"/>
    <lineage>
        <taxon>Eukaryota</taxon>
        <taxon>Metazoa</taxon>
        <taxon>Ecdysozoa</taxon>
        <taxon>Nematoda</taxon>
        <taxon>Chromadorea</taxon>
        <taxon>Rhabditida</taxon>
        <taxon>Tylenchina</taxon>
        <taxon>Tylenchomorpha</taxon>
        <taxon>Tylenchoidea</taxon>
        <taxon>Heteroderidae</taxon>
        <taxon>Heteroderinae</taxon>
        <taxon>Globodera</taxon>
    </lineage>
</organism>
<evidence type="ECO:0000256" key="2">
    <source>
        <dbReference type="SAM" id="MobiDB-lite"/>
    </source>
</evidence>
<dbReference type="AlphaFoldDB" id="A0A914I0H6"/>
<keyword evidence="1" id="KW-0677">Repeat</keyword>
<dbReference type="InterPro" id="IPR002486">
    <property type="entry name" value="Col_cuticle_N"/>
</dbReference>
<feature type="compositionally biased region" description="Basic and acidic residues" evidence="2">
    <location>
        <begin position="87"/>
        <end position="99"/>
    </location>
</feature>
<dbReference type="Proteomes" id="UP000887572">
    <property type="component" value="Unplaced"/>
</dbReference>
<evidence type="ECO:0000313" key="6">
    <source>
        <dbReference type="WBParaSite" id="Gr19_v10_g6352.t1"/>
    </source>
</evidence>
<keyword evidence="3" id="KW-1133">Transmembrane helix</keyword>
<accession>A0A914I0H6</accession>